<dbReference type="PANTHER" id="PTHR46766">
    <property type="entry name" value="GLUTAMINE-RICH PROTEIN 2"/>
    <property type="match status" value="1"/>
</dbReference>
<evidence type="ECO:0000313" key="5">
    <source>
        <dbReference type="EMBL" id="AAK40252.1"/>
    </source>
</evidence>
<reference evidence="4" key="1">
    <citation type="submission" date="2001-01" db="EMBL/GenBank/DDBJ databases">
        <title>PPE Rv2770c analogue of Mycobacterium microti.</title>
        <authorList>
            <person name="Sivadon V."/>
            <person name="Heym B."/>
            <person name="Gaillard J.-L.L."/>
        </authorList>
    </citation>
    <scope>NUCLEOTIDE SEQUENCE</scope>
    <source>
        <strain evidence="4">OV 254</strain>
    </source>
</reference>
<dbReference type="InterPro" id="IPR022171">
    <property type="entry name" value="PPE_C"/>
</dbReference>
<dbReference type="AlphaFoldDB" id="Q9AGF0"/>
<feature type="domain" description="PPE family C-terminal" evidence="3">
    <location>
        <begin position="315"/>
        <end position="393"/>
    </location>
</feature>
<evidence type="ECO:0000313" key="4">
    <source>
        <dbReference type="EMBL" id="AAK20895.1"/>
    </source>
</evidence>
<sequence length="397" mass="38892">MAASDGALDQKRNASVDFGALPPEVNSARMYGGAGAADLLAAAAAWNGIAVEVSTAASSVGSVITRLSTEHWMGPASLSMAAAVQPYLVWLTCTAESSALAAAQAMASAAAFETAFALTVPPAEVVANRALLAELTATNILGQNVSAIAATEARYGEMWAQDASAMYGYAAASAVAARLNPLTRPSHITNPAGLAHQAAAVGQAGASASARQVGLSHLISDVADAVLSFASPVMSAADTGLEAVRQFLNLDVPLFVESAFHGLGGVADFATAAIGNMTLLADAMGTVGGAAPGGGAAAAVAHAVAPAGVGGTALTADLGNASVVGRLSVPASWSTAAPATAAGAALDGTGWAVPEEDGPIAVMPPAPGMVVAANSVGADSGPRYGVKPIVMPKHGLF</sequence>
<dbReference type="InterPro" id="IPR038332">
    <property type="entry name" value="PPE_sf"/>
</dbReference>
<comment type="similarity">
    <text evidence="1">Belongs to the mycobacterial PPE family.</text>
</comment>
<evidence type="ECO:0000256" key="1">
    <source>
        <dbReference type="ARBA" id="ARBA00010652"/>
    </source>
</evidence>
<gene>
    <name evidence="4" type="primary">ov2770c</name>
</gene>
<name>Q9AGF0_MYCTX</name>
<dbReference type="Pfam" id="PF12484">
    <property type="entry name" value="PPE-SVP"/>
    <property type="match status" value="1"/>
</dbReference>
<dbReference type="EMBL" id="AY029164">
    <property type="protein sequence ID" value="AAK40252.1"/>
    <property type="molecule type" value="Genomic_DNA"/>
</dbReference>
<dbReference type="Gene3D" id="1.20.1260.20">
    <property type="entry name" value="PPE superfamily"/>
    <property type="match status" value="1"/>
</dbReference>
<feature type="domain" description="PPE" evidence="2">
    <location>
        <begin position="17"/>
        <end position="179"/>
    </location>
</feature>
<dbReference type="EMBL" id="AF335181">
    <property type="protein sequence ID" value="AAK20895.1"/>
    <property type="molecule type" value="Genomic_DNA"/>
</dbReference>
<reference evidence="5" key="2">
    <citation type="submission" date="2001-03" db="EMBL/GenBank/DDBJ databases">
        <title>PPE Rv2770c ortholog of Mycobacterium microti.</title>
        <authorList>
            <person name="Sivadon V."/>
            <person name="Heym B."/>
            <person name="de Mazancourt P."/>
            <person name="Gaillard J.L."/>
        </authorList>
    </citation>
    <scope>NUCLEOTIDE SEQUENCE</scope>
    <source>
        <strain evidence="5">Myc 94-2272</strain>
    </source>
</reference>
<organism evidence="4">
    <name type="scientific">Mycobacterium tuberculosis variant microti</name>
    <dbReference type="NCBI Taxonomy" id="1806"/>
    <lineage>
        <taxon>Bacteria</taxon>
        <taxon>Bacillati</taxon>
        <taxon>Actinomycetota</taxon>
        <taxon>Actinomycetes</taxon>
        <taxon>Mycobacteriales</taxon>
        <taxon>Mycobacteriaceae</taxon>
        <taxon>Mycobacterium</taxon>
        <taxon>Mycobacterium tuberculosis complex</taxon>
    </lineage>
</organism>
<dbReference type="PANTHER" id="PTHR46766:SF1">
    <property type="entry name" value="GLUTAMINE-RICH PROTEIN 2"/>
    <property type="match status" value="1"/>
</dbReference>
<dbReference type="SUPFAM" id="SSF140459">
    <property type="entry name" value="PE/PPE dimer-like"/>
    <property type="match status" value="1"/>
</dbReference>
<evidence type="ECO:0000259" key="3">
    <source>
        <dbReference type="Pfam" id="PF12484"/>
    </source>
</evidence>
<dbReference type="GO" id="GO:0052572">
    <property type="term" value="P:response to host immune response"/>
    <property type="evidence" value="ECO:0007669"/>
    <property type="project" value="TreeGrafter"/>
</dbReference>
<dbReference type="InterPro" id="IPR000030">
    <property type="entry name" value="PPE_dom"/>
</dbReference>
<dbReference type="Pfam" id="PF00823">
    <property type="entry name" value="PPE"/>
    <property type="match status" value="1"/>
</dbReference>
<proteinExistence type="inferred from homology"/>
<evidence type="ECO:0000259" key="2">
    <source>
        <dbReference type="Pfam" id="PF00823"/>
    </source>
</evidence>
<protein>
    <submittedName>
        <fullName evidence="4 5">2770c</fullName>
    </submittedName>
</protein>
<accession>Q9AGF0</accession>